<feature type="domain" description="RimM N-terminal" evidence="6">
    <location>
        <begin position="8"/>
        <end position="89"/>
    </location>
</feature>
<organism evidence="8 9">
    <name type="scientific">Candidatus Fimadaptatus faecigallinarum</name>
    <dbReference type="NCBI Taxonomy" id="2840814"/>
    <lineage>
        <taxon>Bacteria</taxon>
        <taxon>Bacillati</taxon>
        <taxon>Bacillota</taxon>
        <taxon>Clostridia</taxon>
        <taxon>Eubacteriales</taxon>
        <taxon>Candidatus Fimadaptatus</taxon>
    </lineage>
</organism>
<keyword evidence="3 5" id="KW-0698">rRNA processing</keyword>
<name>A0A9D1LQ70_9FIRM</name>
<dbReference type="SUPFAM" id="SSF50447">
    <property type="entry name" value="Translation proteins"/>
    <property type="match status" value="1"/>
</dbReference>
<proteinExistence type="inferred from homology"/>
<evidence type="ECO:0000256" key="1">
    <source>
        <dbReference type="ARBA" id="ARBA00022490"/>
    </source>
</evidence>
<dbReference type="GO" id="GO:0006364">
    <property type="term" value="P:rRNA processing"/>
    <property type="evidence" value="ECO:0007669"/>
    <property type="project" value="UniProtKB-UniRule"/>
</dbReference>
<gene>
    <name evidence="5 8" type="primary">rimM</name>
    <name evidence="8" type="ORF">IAC59_02060</name>
</gene>
<comment type="similarity">
    <text evidence="5">Belongs to the RimM family.</text>
</comment>
<feature type="domain" description="Ribosome maturation factor RimM PRC barrel" evidence="7">
    <location>
        <begin position="102"/>
        <end position="163"/>
    </location>
</feature>
<dbReference type="InterPro" id="IPR036976">
    <property type="entry name" value="RimM_N_sf"/>
</dbReference>
<evidence type="ECO:0000256" key="3">
    <source>
        <dbReference type="ARBA" id="ARBA00022552"/>
    </source>
</evidence>
<dbReference type="PANTHER" id="PTHR33692:SF1">
    <property type="entry name" value="RIBOSOME MATURATION FACTOR RIMM"/>
    <property type="match status" value="1"/>
</dbReference>
<keyword evidence="2 5" id="KW-0690">Ribosome biogenesis</keyword>
<dbReference type="Pfam" id="PF01782">
    <property type="entry name" value="RimM"/>
    <property type="match status" value="1"/>
</dbReference>
<dbReference type="PANTHER" id="PTHR33692">
    <property type="entry name" value="RIBOSOME MATURATION FACTOR RIMM"/>
    <property type="match status" value="1"/>
</dbReference>
<evidence type="ECO:0000256" key="5">
    <source>
        <dbReference type="HAMAP-Rule" id="MF_00014"/>
    </source>
</evidence>
<dbReference type="InterPro" id="IPR002676">
    <property type="entry name" value="RimM_N"/>
</dbReference>
<keyword evidence="4 5" id="KW-0143">Chaperone</keyword>
<dbReference type="InterPro" id="IPR011961">
    <property type="entry name" value="RimM"/>
</dbReference>
<evidence type="ECO:0000259" key="6">
    <source>
        <dbReference type="Pfam" id="PF01782"/>
    </source>
</evidence>
<reference evidence="8" key="2">
    <citation type="journal article" date="2021" name="PeerJ">
        <title>Extensive microbial diversity within the chicken gut microbiome revealed by metagenomics and culture.</title>
        <authorList>
            <person name="Gilroy R."/>
            <person name="Ravi A."/>
            <person name="Getino M."/>
            <person name="Pursley I."/>
            <person name="Horton D.L."/>
            <person name="Alikhan N.F."/>
            <person name="Baker D."/>
            <person name="Gharbi K."/>
            <person name="Hall N."/>
            <person name="Watson M."/>
            <person name="Adriaenssens E.M."/>
            <person name="Foster-Nyarko E."/>
            <person name="Jarju S."/>
            <person name="Secka A."/>
            <person name="Antonio M."/>
            <person name="Oren A."/>
            <person name="Chaudhuri R.R."/>
            <person name="La Ragione R."/>
            <person name="Hildebrand F."/>
            <person name="Pallen M.J."/>
        </authorList>
    </citation>
    <scope>NUCLEOTIDE SEQUENCE</scope>
    <source>
        <strain evidence="8">ChiSxjej2B14-8506</strain>
    </source>
</reference>
<comment type="subunit">
    <text evidence="5">Binds ribosomal protein uS19.</text>
</comment>
<dbReference type="HAMAP" id="MF_00014">
    <property type="entry name" value="Ribosome_mat_RimM"/>
    <property type="match status" value="1"/>
</dbReference>
<comment type="caution">
    <text evidence="8">The sequence shown here is derived from an EMBL/GenBank/DDBJ whole genome shotgun (WGS) entry which is preliminary data.</text>
</comment>
<dbReference type="SUPFAM" id="SSF50346">
    <property type="entry name" value="PRC-barrel domain"/>
    <property type="match status" value="1"/>
</dbReference>
<comment type="domain">
    <text evidence="5">The PRC barrel domain binds ribosomal protein uS19.</text>
</comment>
<dbReference type="InterPro" id="IPR009000">
    <property type="entry name" value="Transl_B-barrel_sf"/>
</dbReference>
<dbReference type="GO" id="GO:0005840">
    <property type="term" value="C:ribosome"/>
    <property type="evidence" value="ECO:0007669"/>
    <property type="project" value="InterPro"/>
</dbReference>
<dbReference type="GO" id="GO:0005737">
    <property type="term" value="C:cytoplasm"/>
    <property type="evidence" value="ECO:0007669"/>
    <property type="project" value="UniProtKB-SubCell"/>
</dbReference>
<protein>
    <recommendedName>
        <fullName evidence="5">Ribosome maturation factor RimM</fullName>
    </recommendedName>
</protein>
<dbReference type="GO" id="GO:0042274">
    <property type="term" value="P:ribosomal small subunit biogenesis"/>
    <property type="evidence" value="ECO:0007669"/>
    <property type="project" value="UniProtKB-UniRule"/>
</dbReference>
<comment type="subcellular location">
    <subcellularLocation>
        <location evidence="5">Cytoplasm</location>
    </subcellularLocation>
</comment>
<sequence length="175" mass="19359">MLSEYLLIGEITRPQGVRGEMRVKPCTDDPMRFAELEQVYFKQGDAYAPRGMKFVRLAGPDVVIIRLDGVDDANAVEALRGRELYVDRAHAVELPEDADFIVDLIGCRVVDDEGTEYGRIVDVMQPGGGDVYVIDGPRGEVLVPALKSVVLDVDTRAGLMRMSAARMREVAVFED</sequence>
<dbReference type="InterPro" id="IPR011033">
    <property type="entry name" value="PRC_barrel-like_sf"/>
</dbReference>
<accession>A0A9D1LQ70</accession>
<evidence type="ECO:0000256" key="2">
    <source>
        <dbReference type="ARBA" id="ARBA00022517"/>
    </source>
</evidence>
<evidence type="ECO:0000256" key="4">
    <source>
        <dbReference type="ARBA" id="ARBA00023186"/>
    </source>
</evidence>
<dbReference type="NCBIfam" id="TIGR02273">
    <property type="entry name" value="16S_RimM"/>
    <property type="match status" value="1"/>
</dbReference>
<dbReference type="GO" id="GO:0043022">
    <property type="term" value="F:ribosome binding"/>
    <property type="evidence" value="ECO:0007669"/>
    <property type="project" value="InterPro"/>
</dbReference>
<evidence type="ECO:0000259" key="7">
    <source>
        <dbReference type="Pfam" id="PF24986"/>
    </source>
</evidence>
<evidence type="ECO:0000313" key="8">
    <source>
        <dbReference type="EMBL" id="HIU46029.1"/>
    </source>
</evidence>
<dbReference type="Proteomes" id="UP000824123">
    <property type="component" value="Unassembled WGS sequence"/>
</dbReference>
<dbReference type="InterPro" id="IPR056792">
    <property type="entry name" value="PRC_RimM"/>
</dbReference>
<comment type="function">
    <text evidence="5">An accessory protein needed during the final step in the assembly of 30S ribosomal subunit, possibly for assembly of the head region. Essential for efficient processing of 16S rRNA. May be needed both before and after RbfA during the maturation of 16S rRNA. It has affinity for free ribosomal 30S subunits but not for 70S ribosomes.</text>
</comment>
<evidence type="ECO:0000313" key="9">
    <source>
        <dbReference type="Proteomes" id="UP000824123"/>
    </source>
</evidence>
<dbReference type="Pfam" id="PF24986">
    <property type="entry name" value="PRC_RimM"/>
    <property type="match status" value="1"/>
</dbReference>
<dbReference type="EMBL" id="DVNK01000014">
    <property type="protein sequence ID" value="HIU46029.1"/>
    <property type="molecule type" value="Genomic_DNA"/>
</dbReference>
<keyword evidence="1 5" id="KW-0963">Cytoplasm</keyword>
<dbReference type="Gene3D" id="2.30.30.240">
    <property type="entry name" value="PRC-barrel domain"/>
    <property type="match status" value="1"/>
</dbReference>
<dbReference type="AlphaFoldDB" id="A0A9D1LQ70"/>
<dbReference type="Gene3D" id="2.40.30.60">
    <property type="entry name" value="RimM"/>
    <property type="match status" value="1"/>
</dbReference>
<reference evidence="8" key="1">
    <citation type="submission" date="2020-10" db="EMBL/GenBank/DDBJ databases">
        <authorList>
            <person name="Gilroy R."/>
        </authorList>
    </citation>
    <scope>NUCLEOTIDE SEQUENCE</scope>
    <source>
        <strain evidence="8">ChiSxjej2B14-8506</strain>
    </source>
</reference>